<dbReference type="InterPro" id="IPR035906">
    <property type="entry name" value="MetI-like_sf"/>
</dbReference>
<sequence>MTTTLLRARPAGLPGVRRRRDIPLIVAISMLTVFVAAAALAPLLTQIDPTVADFNRTYRPMEPGAILGTDSSGRDIFSRILFGARTSLVAPAVIVLVAGVLGTTIGIVSAVVGGVVDRLLSRLLDIGFAFPGMLLAILAVAMFGAGITPVVVALAIAYVPYIGRMVRNVAVGEMVLPYIDALLGVGQSRWRIALFHVLPAVLPTAMAQVAVSYGYAMIDLAAMSFLGMGVQPPTADWGLMVSEGQRGLLQGFWEESAFACAAIILSVCAVSLIGDRLADRVGKVKEIRI</sequence>
<keyword evidence="3" id="KW-1003">Cell membrane</keyword>
<evidence type="ECO:0000313" key="9">
    <source>
        <dbReference type="EMBL" id="NYJ21072.1"/>
    </source>
</evidence>
<comment type="similarity">
    <text evidence="7">Belongs to the binding-protein-dependent transport system permease family.</text>
</comment>
<name>A0A7Z0EG66_9MICO</name>
<feature type="domain" description="ABC transmembrane type-1" evidence="8">
    <location>
        <begin position="84"/>
        <end position="274"/>
    </location>
</feature>
<feature type="transmembrane region" description="Helical" evidence="7">
    <location>
        <begin position="21"/>
        <end position="44"/>
    </location>
</feature>
<evidence type="ECO:0000256" key="3">
    <source>
        <dbReference type="ARBA" id="ARBA00022475"/>
    </source>
</evidence>
<feature type="transmembrane region" description="Helical" evidence="7">
    <location>
        <begin position="88"/>
        <end position="116"/>
    </location>
</feature>
<dbReference type="Gene3D" id="1.10.3720.10">
    <property type="entry name" value="MetI-like"/>
    <property type="match status" value="1"/>
</dbReference>
<proteinExistence type="inferred from homology"/>
<evidence type="ECO:0000256" key="1">
    <source>
        <dbReference type="ARBA" id="ARBA00004651"/>
    </source>
</evidence>
<comment type="caution">
    <text evidence="9">The sequence shown here is derived from an EMBL/GenBank/DDBJ whole genome shotgun (WGS) entry which is preliminary data.</text>
</comment>
<evidence type="ECO:0000256" key="6">
    <source>
        <dbReference type="ARBA" id="ARBA00023136"/>
    </source>
</evidence>
<evidence type="ECO:0000313" key="10">
    <source>
        <dbReference type="Proteomes" id="UP000537260"/>
    </source>
</evidence>
<accession>A0A7Z0EG66</accession>
<keyword evidence="6 7" id="KW-0472">Membrane</keyword>
<keyword evidence="10" id="KW-1185">Reference proteome</keyword>
<dbReference type="GO" id="GO:0005886">
    <property type="term" value="C:plasma membrane"/>
    <property type="evidence" value="ECO:0007669"/>
    <property type="project" value="UniProtKB-SubCell"/>
</dbReference>
<keyword evidence="5 7" id="KW-1133">Transmembrane helix</keyword>
<gene>
    <name evidence="9" type="ORF">HNR05_002863</name>
</gene>
<dbReference type="InterPro" id="IPR000515">
    <property type="entry name" value="MetI-like"/>
</dbReference>
<keyword evidence="2 7" id="KW-0813">Transport</keyword>
<dbReference type="GO" id="GO:0055085">
    <property type="term" value="P:transmembrane transport"/>
    <property type="evidence" value="ECO:0007669"/>
    <property type="project" value="InterPro"/>
</dbReference>
<evidence type="ECO:0000259" key="8">
    <source>
        <dbReference type="PROSITE" id="PS50928"/>
    </source>
</evidence>
<organism evidence="9 10">
    <name type="scientific">Glaciibacter psychrotolerans</name>
    <dbReference type="NCBI Taxonomy" id="670054"/>
    <lineage>
        <taxon>Bacteria</taxon>
        <taxon>Bacillati</taxon>
        <taxon>Actinomycetota</taxon>
        <taxon>Actinomycetes</taxon>
        <taxon>Micrococcales</taxon>
        <taxon>Microbacteriaceae</taxon>
        <taxon>Glaciibacter</taxon>
    </lineage>
</organism>
<dbReference type="SUPFAM" id="SSF161098">
    <property type="entry name" value="MetI-like"/>
    <property type="match status" value="1"/>
</dbReference>
<dbReference type="InterPro" id="IPR050366">
    <property type="entry name" value="BP-dependent_transpt_permease"/>
</dbReference>
<dbReference type="CDD" id="cd06261">
    <property type="entry name" value="TM_PBP2"/>
    <property type="match status" value="1"/>
</dbReference>
<dbReference type="PANTHER" id="PTHR43386">
    <property type="entry name" value="OLIGOPEPTIDE TRANSPORT SYSTEM PERMEASE PROTEIN APPC"/>
    <property type="match status" value="1"/>
</dbReference>
<dbReference type="EMBL" id="JACCFM010000001">
    <property type="protein sequence ID" value="NYJ21072.1"/>
    <property type="molecule type" value="Genomic_DNA"/>
</dbReference>
<dbReference type="AlphaFoldDB" id="A0A7Z0EG66"/>
<comment type="subcellular location">
    <subcellularLocation>
        <location evidence="1 7">Cell membrane</location>
        <topology evidence="1 7">Multi-pass membrane protein</topology>
    </subcellularLocation>
</comment>
<protein>
    <submittedName>
        <fullName evidence="9">Peptide/nickel transport system permease protein</fullName>
    </submittedName>
</protein>
<dbReference type="PANTHER" id="PTHR43386:SF1">
    <property type="entry name" value="D,D-DIPEPTIDE TRANSPORT SYSTEM PERMEASE PROTEIN DDPC-RELATED"/>
    <property type="match status" value="1"/>
</dbReference>
<feature type="transmembrane region" description="Helical" evidence="7">
    <location>
        <begin position="128"/>
        <end position="159"/>
    </location>
</feature>
<reference evidence="9 10" key="1">
    <citation type="submission" date="2020-07" db="EMBL/GenBank/DDBJ databases">
        <title>Sequencing the genomes of 1000 actinobacteria strains.</title>
        <authorList>
            <person name="Klenk H.-P."/>
        </authorList>
    </citation>
    <scope>NUCLEOTIDE SEQUENCE [LARGE SCALE GENOMIC DNA]</scope>
    <source>
        <strain evidence="9 10">LI1</strain>
    </source>
</reference>
<keyword evidence="4 7" id="KW-0812">Transmembrane</keyword>
<evidence type="ECO:0000256" key="5">
    <source>
        <dbReference type="ARBA" id="ARBA00022989"/>
    </source>
</evidence>
<dbReference type="RefSeq" id="WP_179579730.1">
    <property type="nucleotide sequence ID" value="NZ_JACCFM010000001.1"/>
</dbReference>
<evidence type="ECO:0000256" key="4">
    <source>
        <dbReference type="ARBA" id="ARBA00022692"/>
    </source>
</evidence>
<dbReference type="Pfam" id="PF00528">
    <property type="entry name" value="BPD_transp_1"/>
    <property type="match status" value="1"/>
</dbReference>
<feature type="transmembrane region" description="Helical" evidence="7">
    <location>
        <begin position="256"/>
        <end position="278"/>
    </location>
</feature>
<evidence type="ECO:0000256" key="7">
    <source>
        <dbReference type="RuleBase" id="RU363032"/>
    </source>
</evidence>
<dbReference type="PROSITE" id="PS50928">
    <property type="entry name" value="ABC_TM1"/>
    <property type="match status" value="1"/>
</dbReference>
<dbReference type="Proteomes" id="UP000537260">
    <property type="component" value="Unassembled WGS sequence"/>
</dbReference>
<evidence type="ECO:0000256" key="2">
    <source>
        <dbReference type="ARBA" id="ARBA00022448"/>
    </source>
</evidence>